<comment type="caution">
    <text evidence="1">The sequence shown here is derived from an EMBL/GenBank/DDBJ whole genome shotgun (WGS) entry which is preliminary data.</text>
</comment>
<evidence type="ECO:0008006" key="3">
    <source>
        <dbReference type="Google" id="ProtNLM"/>
    </source>
</evidence>
<evidence type="ECO:0000313" key="1">
    <source>
        <dbReference type="EMBL" id="KAJ4176840.1"/>
    </source>
</evidence>
<gene>
    <name evidence="1" type="ORF">NW755_014202</name>
</gene>
<proteinExistence type="predicted"/>
<sequence length="129" mass="14299">MLEARGSVSGATGRNGGHLVSDSDSLFPALVKAVGFELAVETVRFSDANIRRLRELVNQLDPEDRQATEFRNVTTSTAFEDQESFDEAVDAVRQFVKAYPNGDLRYKVSNQEDATKVCDEAYAVGLFWC</sequence>
<organism evidence="1 2">
    <name type="scientific">Fusarium falciforme</name>
    <dbReference type="NCBI Taxonomy" id="195108"/>
    <lineage>
        <taxon>Eukaryota</taxon>
        <taxon>Fungi</taxon>
        <taxon>Dikarya</taxon>
        <taxon>Ascomycota</taxon>
        <taxon>Pezizomycotina</taxon>
        <taxon>Sordariomycetes</taxon>
        <taxon>Hypocreomycetidae</taxon>
        <taxon>Hypocreales</taxon>
        <taxon>Nectriaceae</taxon>
        <taxon>Fusarium</taxon>
        <taxon>Fusarium solani species complex</taxon>
    </lineage>
</organism>
<evidence type="ECO:0000313" key="2">
    <source>
        <dbReference type="Proteomes" id="UP001152087"/>
    </source>
</evidence>
<keyword evidence="2" id="KW-1185">Reference proteome</keyword>
<dbReference type="EMBL" id="JAOQAV010000148">
    <property type="protein sequence ID" value="KAJ4176840.1"/>
    <property type="molecule type" value="Genomic_DNA"/>
</dbReference>
<name>A0A9W8QRA9_9HYPO</name>
<accession>A0A9W8QRA9</accession>
<protein>
    <recommendedName>
        <fullName evidence="3">FAD dependent oxidoreductase domain-containing protein</fullName>
    </recommendedName>
</protein>
<reference evidence="1" key="1">
    <citation type="submission" date="2022-09" db="EMBL/GenBank/DDBJ databases">
        <title>Fusarium specimens isolated from Avocado Roots.</title>
        <authorList>
            <person name="Stajich J."/>
            <person name="Roper C."/>
            <person name="Heimlech-Rivalta G."/>
        </authorList>
    </citation>
    <scope>NUCLEOTIDE SEQUENCE</scope>
    <source>
        <strain evidence="1">A02</strain>
    </source>
</reference>
<dbReference type="AlphaFoldDB" id="A0A9W8QRA9"/>
<dbReference type="OrthoDB" id="429143at2759"/>
<dbReference type="Proteomes" id="UP001152087">
    <property type="component" value="Unassembled WGS sequence"/>
</dbReference>